<dbReference type="InterPro" id="IPR046349">
    <property type="entry name" value="C1-like_sf"/>
</dbReference>
<protein>
    <submittedName>
        <fullName evidence="5">Uncharacterized protein isoform X3</fullName>
    </submittedName>
</protein>
<keyword evidence="2" id="KW-0863">Zinc-finger</keyword>
<dbReference type="PROSITE" id="PS01359">
    <property type="entry name" value="ZF_PHD_1"/>
    <property type="match status" value="1"/>
</dbReference>
<evidence type="ECO:0000313" key="5">
    <source>
        <dbReference type="RefSeq" id="XP_040943937.1"/>
    </source>
</evidence>
<organism evidence="4 5">
    <name type="scientific">Gossypium hirsutum</name>
    <name type="common">Upland cotton</name>
    <name type="synonym">Gossypium mexicanum</name>
    <dbReference type="NCBI Taxonomy" id="3635"/>
    <lineage>
        <taxon>Eukaryota</taxon>
        <taxon>Viridiplantae</taxon>
        <taxon>Streptophyta</taxon>
        <taxon>Embryophyta</taxon>
        <taxon>Tracheophyta</taxon>
        <taxon>Spermatophyta</taxon>
        <taxon>Magnoliopsida</taxon>
        <taxon>eudicotyledons</taxon>
        <taxon>Gunneridae</taxon>
        <taxon>Pentapetalae</taxon>
        <taxon>rosids</taxon>
        <taxon>malvids</taxon>
        <taxon>Malvales</taxon>
        <taxon>Malvaceae</taxon>
        <taxon>Malvoideae</taxon>
        <taxon>Gossypium</taxon>
    </lineage>
</organism>
<keyword evidence="3" id="KW-0862">Zinc</keyword>
<dbReference type="Proteomes" id="UP000818029">
    <property type="component" value="Chromosome D02"/>
</dbReference>
<reference evidence="5" key="2">
    <citation type="submission" date="2025-08" db="UniProtKB">
        <authorList>
            <consortium name="RefSeq"/>
        </authorList>
    </citation>
    <scope>IDENTIFICATION</scope>
</reference>
<evidence type="ECO:0000256" key="3">
    <source>
        <dbReference type="ARBA" id="ARBA00022833"/>
    </source>
</evidence>
<keyword evidence="4" id="KW-1185">Reference proteome</keyword>
<evidence type="ECO:0000256" key="1">
    <source>
        <dbReference type="ARBA" id="ARBA00022723"/>
    </source>
</evidence>
<evidence type="ECO:0000256" key="2">
    <source>
        <dbReference type="ARBA" id="ARBA00022771"/>
    </source>
</evidence>
<dbReference type="PANTHER" id="PTHR46288">
    <property type="entry name" value="PHORBOL-ESTER/DAG-TYPE DOMAIN-CONTAINING PROTEIN"/>
    <property type="match status" value="1"/>
</dbReference>
<accession>A0ABM2ZMQ3</accession>
<gene>
    <name evidence="5" type="primary">LOC107943512</name>
</gene>
<dbReference type="GeneID" id="107943512"/>
<dbReference type="InterPro" id="IPR019786">
    <property type="entry name" value="Zinc_finger_PHD-type_CS"/>
</dbReference>
<name>A0ABM2ZMQ3_GOSHI</name>
<sequence length="177" mass="19982">MEESNNYGHQHPLLLILNEDQLIHNQSDITDCSRCAEKVSTPCFCCAEHCGLYLHKSRAFPLFILLGEGEMEESNNYGHQHPLLLILNQDQLIHNQSGVTHCSRCGEKVSAPCFCCAEHCGFYLHKVCAEAPLELNHPFHPHHPLLLLQNAPYSSGRYICNFCDKGGTINKLYTLFS</sequence>
<dbReference type="SUPFAM" id="SSF57889">
    <property type="entry name" value="Cysteine-rich domain"/>
    <property type="match status" value="1"/>
</dbReference>
<proteinExistence type="predicted"/>
<dbReference type="RefSeq" id="XP_040943937.1">
    <property type="nucleotide sequence ID" value="XM_041088003.1"/>
</dbReference>
<dbReference type="PANTHER" id="PTHR46288:SF27">
    <property type="entry name" value="CYSTEINE_HISTIDINE-RICH C1 DOMAIN FAMILY PROTEIN"/>
    <property type="match status" value="1"/>
</dbReference>
<keyword evidence="1" id="KW-0479">Metal-binding</keyword>
<evidence type="ECO:0000313" key="4">
    <source>
        <dbReference type="Proteomes" id="UP000818029"/>
    </source>
</evidence>
<reference evidence="4" key="1">
    <citation type="journal article" date="2020" name="Nat. Genet.">
        <title>Genomic diversifications of five Gossypium allopolyploid species and their impact on cotton improvement.</title>
        <authorList>
            <person name="Chen Z.J."/>
            <person name="Sreedasyam A."/>
            <person name="Ando A."/>
            <person name="Song Q."/>
            <person name="De Santiago L.M."/>
            <person name="Hulse-Kemp A.M."/>
            <person name="Ding M."/>
            <person name="Ye W."/>
            <person name="Kirkbride R.C."/>
            <person name="Jenkins J."/>
            <person name="Plott C."/>
            <person name="Lovell J."/>
            <person name="Lin Y.M."/>
            <person name="Vaughn R."/>
            <person name="Liu B."/>
            <person name="Simpson S."/>
            <person name="Scheffler B.E."/>
            <person name="Wen L."/>
            <person name="Saski C.A."/>
            <person name="Grover C.E."/>
            <person name="Hu G."/>
            <person name="Conover J.L."/>
            <person name="Carlson J.W."/>
            <person name="Shu S."/>
            <person name="Boston L.B."/>
            <person name="Williams M."/>
            <person name="Peterson D.G."/>
            <person name="McGee K."/>
            <person name="Jones D.C."/>
            <person name="Wendel J.F."/>
            <person name="Stelly D.M."/>
            <person name="Grimwood J."/>
            <person name="Schmutz J."/>
        </authorList>
    </citation>
    <scope>NUCLEOTIDE SEQUENCE [LARGE SCALE GENOMIC DNA]</scope>
    <source>
        <strain evidence="4">cv. TM-1</strain>
    </source>
</reference>